<organism evidence="1 2">
    <name type="scientific">Eiseniibacteriota bacterium</name>
    <dbReference type="NCBI Taxonomy" id="2212470"/>
    <lineage>
        <taxon>Bacteria</taxon>
        <taxon>Candidatus Eiseniibacteriota</taxon>
    </lineage>
</organism>
<proteinExistence type="predicted"/>
<dbReference type="Proteomes" id="UP001593833">
    <property type="component" value="Unassembled WGS sequence"/>
</dbReference>
<keyword evidence="2" id="KW-1185">Reference proteome</keyword>
<name>A0ABV6YKF1_UNCEI</name>
<dbReference type="Gene3D" id="3.40.1350.10">
    <property type="match status" value="1"/>
</dbReference>
<accession>A0ABV6YKF1</accession>
<dbReference type="InterPro" id="IPR011856">
    <property type="entry name" value="tRNA_endonuc-like_dom_sf"/>
</dbReference>
<sequence length="167" mass="19301">MATGRSNKLVGQTGEYMIAAELSRRGLIATTFTGNVPHYDIIASDEAGRHVSVQVKASRVPSWQFGNITQYCDITFDGKRQVVGDRKPCPVRRLIMTFVRIEDDGNDRFYILPWERLRDLLIDHYQAFLSRHNGVRPKNWESLHCAISEKILNPCRDKWNIIEKNLR</sequence>
<evidence type="ECO:0000313" key="2">
    <source>
        <dbReference type="Proteomes" id="UP001593833"/>
    </source>
</evidence>
<evidence type="ECO:0008006" key="3">
    <source>
        <dbReference type="Google" id="ProtNLM"/>
    </source>
</evidence>
<reference evidence="1 2" key="1">
    <citation type="submission" date="2024-09" db="EMBL/GenBank/DDBJ databases">
        <authorList>
            <person name="D'Angelo T."/>
        </authorList>
    </citation>
    <scope>NUCLEOTIDE SEQUENCE [LARGE SCALE GENOMIC DNA]</scope>
    <source>
        <strain evidence="1">SAG AM-320-E07</strain>
    </source>
</reference>
<gene>
    <name evidence="1" type="ORF">ACFL6M_04360</name>
</gene>
<dbReference type="EMBL" id="JBHPKH010000041">
    <property type="protein sequence ID" value="MFC1572813.1"/>
    <property type="molecule type" value="Genomic_DNA"/>
</dbReference>
<protein>
    <recommendedName>
        <fullName evidence="3">Aspartate ammonia-lyase</fullName>
    </recommendedName>
</protein>
<comment type="caution">
    <text evidence="1">The sequence shown here is derived from an EMBL/GenBank/DDBJ whole genome shotgun (WGS) entry which is preliminary data.</text>
</comment>
<evidence type="ECO:0000313" key="1">
    <source>
        <dbReference type="EMBL" id="MFC1572813.1"/>
    </source>
</evidence>